<dbReference type="Proteomes" id="UP000007962">
    <property type="component" value="Chromosome"/>
</dbReference>
<dbReference type="InterPro" id="IPR003615">
    <property type="entry name" value="HNH_nuc"/>
</dbReference>
<keyword evidence="3" id="KW-0540">Nuclease</keyword>
<gene>
    <name evidence="3" type="ordered locus">Bcav_2570</name>
</gene>
<evidence type="ECO:0000256" key="1">
    <source>
        <dbReference type="SAM" id="MobiDB-lite"/>
    </source>
</evidence>
<dbReference type="KEGG" id="bcv:Bcav_2570"/>
<dbReference type="eggNOG" id="COG1403">
    <property type="taxonomic scope" value="Bacteria"/>
</dbReference>
<dbReference type="SMART" id="SM00507">
    <property type="entry name" value="HNHc"/>
    <property type="match status" value="1"/>
</dbReference>
<feature type="region of interest" description="Disordered" evidence="1">
    <location>
        <begin position="342"/>
        <end position="418"/>
    </location>
</feature>
<feature type="compositionally biased region" description="Low complexity" evidence="1">
    <location>
        <begin position="572"/>
        <end position="601"/>
    </location>
</feature>
<dbReference type="AlphaFoldDB" id="C5BXD2"/>
<reference evidence="3 4" key="1">
    <citation type="journal article" date="2009" name="Stand. Genomic Sci.">
        <title>Complete genome sequence of Beutenbergia cavernae type strain (HKI 0122).</title>
        <authorList>
            <person name="Land M."/>
            <person name="Pukall R."/>
            <person name="Abt B."/>
            <person name="Goker M."/>
            <person name="Rohde M."/>
            <person name="Glavina Del Rio T."/>
            <person name="Tice H."/>
            <person name="Copeland A."/>
            <person name="Cheng J.F."/>
            <person name="Lucas S."/>
            <person name="Chen F."/>
            <person name="Nolan M."/>
            <person name="Bruce D."/>
            <person name="Goodwin L."/>
            <person name="Pitluck S."/>
            <person name="Ivanova N."/>
            <person name="Mavromatis K."/>
            <person name="Ovchinnikova G."/>
            <person name="Pati A."/>
            <person name="Chen A."/>
            <person name="Palaniappan K."/>
            <person name="Hauser L."/>
            <person name="Chang Y.J."/>
            <person name="Jefferies C.C."/>
            <person name="Saunders E."/>
            <person name="Brettin T."/>
            <person name="Detter J.C."/>
            <person name="Han C."/>
            <person name="Chain P."/>
            <person name="Bristow J."/>
            <person name="Eisen J.A."/>
            <person name="Markowitz V."/>
            <person name="Hugenholtz P."/>
            <person name="Kyrpides N.C."/>
            <person name="Klenk H.P."/>
            <person name="Lapidus A."/>
        </authorList>
    </citation>
    <scope>NUCLEOTIDE SEQUENCE [LARGE SCALE GENOMIC DNA]</scope>
    <source>
        <strain evidence="4">ATCC BAA-8 / DSM 12333 / NBRC 16432</strain>
    </source>
</reference>
<dbReference type="HOGENOM" id="CLU_021786_4_1_11"/>
<dbReference type="InterPro" id="IPR003870">
    <property type="entry name" value="DUF222"/>
</dbReference>
<dbReference type="CDD" id="cd00085">
    <property type="entry name" value="HNHc"/>
    <property type="match status" value="1"/>
</dbReference>
<feature type="domain" description="HNH nuclease" evidence="2">
    <location>
        <begin position="504"/>
        <end position="555"/>
    </location>
</feature>
<dbReference type="STRING" id="471853.Bcav_2570"/>
<keyword evidence="3" id="KW-0255">Endonuclease</keyword>
<organism evidence="3 4">
    <name type="scientific">Beutenbergia cavernae (strain ATCC BAA-8 / DSM 12333 / CCUG 43141 / JCM 11478 / NBRC 16432 / NCIMB 13614 / HKI 0122)</name>
    <dbReference type="NCBI Taxonomy" id="471853"/>
    <lineage>
        <taxon>Bacteria</taxon>
        <taxon>Bacillati</taxon>
        <taxon>Actinomycetota</taxon>
        <taxon>Actinomycetes</taxon>
        <taxon>Micrococcales</taxon>
        <taxon>Beutenbergiaceae</taxon>
        <taxon>Beutenbergia</taxon>
    </lineage>
</organism>
<dbReference type="GO" id="GO:0004519">
    <property type="term" value="F:endonuclease activity"/>
    <property type="evidence" value="ECO:0007669"/>
    <property type="project" value="UniProtKB-KW"/>
</dbReference>
<proteinExistence type="predicted"/>
<accession>C5BXD2</accession>
<feature type="region of interest" description="Disordered" evidence="1">
    <location>
        <begin position="571"/>
        <end position="637"/>
    </location>
</feature>
<evidence type="ECO:0000313" key="4">
    <source>
        <dbReference type="Proteomes" id="UP000007962"/>
    </source>
</evidence>
<name>C5BXD2_BEUC1</name>
<evidence type="ECO:0000259" key="2">
    <source>
        <dbReference type="SMART" id="SM00507"/>
    </source>
</evidence>
<dbReference type="EMBL" id="CP001618">
    <property type="protein sequence ID" value="ACQ80815.1"/>
    <property type="molecule type" value="Genomic_DNA"/>
</dbReference>
<dbReference type="OrthoDB" id="5140334at2"/>
<keyword evidence="4" id="KW-1185">Reference proteome</keyword>
<dbReference type="Pfam" id="PF02720">
    <property type="entry name" value="DUF222"/>
    <property type="match status" value="1"/>
</dbReference>
<feature type="compositionally biased region" description="Low complexity" evidence="1">
    <location>
        <begin position="399"/>
        <end position="410"/>
    </location>
</feature>
<protein>
    <submittedName>
        <fullName evidence="3">HNH endonuclease</fullName>
    </submittedName>
</protein>
<feature type="compositionally biased region" description="Low complexity" evidence="1">
    <location>
        <begin position="368"/>
        <end position="379"/>
    </location>
</feature>
<evidence type="ECO:0000313" key="3">
    <source>
        <dbReference type="EMBL" id="ACQ80815.1"/>
    </source>
</evidence>
<sequence>MFGPLERRHGALVPDSPLRARIDLLRLDSPVAMGALAVAVVIEAGALLSGTADICPGCAAEPSAAGPPQGPATVGVATTTPATTPVARARDVELVSAAVTAGSTAVGLAGMDWTRLGVEDLLTVIAEWRRVEAAAAAQVRYAAAELAGRAEMNPALLALHGADACIAPDELATLLGVSLRAARHLVGAGQQFTGPLADVGHALAAGLIDAGKAQVYCDVLTGLPVEVVLAVVDATLPHAPSWTHYRLKEKLRSAVVAASGADARVAHEHAAAGRHLRRPEPLPDGMARLVAVLPALDAQTVWTACDAAAWSARTSGDPRTLDQLRADALSLLAEHALATGAIGAPVEGGESRGDPDVGASPDTPAHAPSPLSTGSTAPPSSAPPPTTTDSASPDDRPTDPSCSSASPPSGVGAGVRSGVPGGLPVVRLGRPGRARPAVQVVIAASTILGLDDHPATLTGYGAIDAATARRFALGEDATWRRLLTDPATGLIVDVSAEAYRPSDPVARFVRARDPHSVVPGCGVPSDRCDLDHVIRFPWGPTTIENLAPLCRRHHLLKTHCGYTLTRHADGSTTWTTPFRHTTTAPAELPLTPAAPTDAGPDGPRHTDDPDSAGGPGPDRPDDGPGNGGPGDIGPPPF</sequence>
<dbReference type="RefSeq" id="WP_015883055.1">
    <property type="nucleotide sequence ID" value="NC_012669.1"/>
</dbReference>
<keyword evidence="3" id="KW-0378">Hydrolase</keyword>